<keyword evidence="2" id="KW-1185">Reference proteome</keyword>
<organism evidence="1 2">
    <name type="scientific">Hevea brasiliensis</name>
    <name type="common">Para rubber tree</name>
    <name type="synonym">Siphonia brasiliensis</name>
    <dbReference type="NCBI Taxonomy" id="3981"/>
    <lineage>
        <taxon>Eukaryota</taxon>
        <taxon>Viridiplantae</taxon>
        <taxon>Streptophyta</taxon>
        <taxon>Embryophyta</taxon>
        <taxon>Tracheophyta</taxon>
        <taxon>Spermatophyta</taxon>
        <taxon>Magnoliopsida</taxon>
        <taxon>eudicotyledons</taxon>
        <taxon>Gunneridae</taxon>
        <taxon>Pentapetalae</taxon>
        <taxon>rosids</taxon>
        <taxon>fabids</taxon>
        <taxon>Malpighiales</taxon>
        <taxon>Euphorbiaceae</taxon>
        <taxon>Crotonoideae</taxon>
        <taxon>Micrandreae</taxon>
        <taxon>Hevea</taxon>
    </lineage>
</organism>
<dbReference type="InterPro" id="IPR032675">
    <property type="entry name" value="LRR_dom_sf"/>
</dbReference>
<proteinExistence type="predicted"/>
<sequence length="121" mass="13699">MPLFSFNRNSDGGPIGEWYYGEMPPGKALSDSPIPTIIQQDEAYKAKIIGKEFCEAGGYPELETLSITSRDLVEWTEIVNGAFPSLRSLQFEFCRNLRFLPEGLQHISTIQELCYGDRMET</sequence>
<evidence type="ECO:0000313" key="2">
    <source>
        <dbReference type="Proteomes" id="UP000467840"/>
    </source>
</evidence>
<accession>A0A6A6N356</accession>
<evidence type="ECO:0000313" key="1">
    <source>
        <dbReference type="EMBL" id="KAF2320541.1"/>
    </source>
</evidence>
<dbReference type="Gene3D" id="3.80.10.10">
    <property type="entry name" value="Ribonuclease Inhibitor"/>
    <property type="match status" value="1"/>
</dbReference>
<comment type="caution">
    <text evidence="1">The sequence shown here is derived from an EMBL/GenBank/DDBJ whole genome shotgun (WGS) entry which is preliminary data.</text>
</comment>
<protein>
    <submittedName>
        <fullName evidence="1">Uncharacterized protein</fullName>
    </submittedName>
</protein>
<reference evidence="1 2" key="1">
    <citation type="journal article" date="2020" name="Mol. Plant">
        <title>The Chromosome-Based Rubber Tree Genome Provides New Insights into Spurge Genome Evolution and Rubber Biosynthesis.</title>
        <authorList>
            <person name="Liu J."/>
            <person name="Shi C."/>
            <person name="Shi C.C."/>
            <person name="Li W."/>
            <person name="Zhang Q.J."/>
            <person name="Zhang Y."/>
            <person name="Li K."/>
            <person name="Lu H.F."/>
            <person name="Shi C."/>
            <person name="Zhu S.T."/>
            <person name="Xiao Z.Y."/>
            <person name="Nan H."/>
            <person name="Yue Y."/>
            <person name="Zhu X.G."/>
            <person name="Wu Y."/>
            <person name="Hong X.N."/>
            <person name="Fan G.Y."/>
            <person name="Tong Y."/>
            <person name="Zhang D."/>
            <person name="Mao C.L."/>
            <person name="Liu Y.L."/>
            <person name="Hao S.J."/>
            <person name="Liu W.Q."/>
            <person name="Lv M.Q."/>
            <person name="Zhang H.B."/>
            <person name="Liu Y."/>
            <person name="Hu-Tang G.R."/>
            <person name="Wang J.P."/>
            <person name="Wang J.H."/>
            <person name="Sun Y.H."/>
            <person name="Ni S.B."/>
            <person name="Chen W.B."/>
            <person name="Zhang X.C."/>
            <person name="Jiao Y.N."/>
            <person name="Eichler E.E."/>
            <person name="Li G.H."/>
            <person name="Liu X."/>
            <person name="Gao L.Z."/>
        </authorList>
    </citation>
    <scope>NUCLEOTIDE SEQUENCE [LARGE SCALE GENOMIC DNA]</scope>
    <source>
        <strain evidence="2">cv. GT1</strain>
        <tissue evidence="1">Leaf</tissue>
    </source>
</reference>
<dbReference type="AlphaFoldDB" id="A0A6A6N356"/>
<dbReference type="EMBL" id="JAAGAX010000003">
    <property type="protein sequence ID" value="KAF2320541.1"/>
    <property type="molecule type" value="Genomic_DNA"/>
</dbReference>
<dbReference type="Proteomes" id="UP000467840">
    <property type="component" value="Chromosome 10"/>
</dbReference>
<name>A0A6A6N356_HEVBR</name>
<gene>
    <name evidence="1" type="ORF">GH714_028139</name>
</gene>